<dbReference type="EMBL" id="MPUH01001019">
    <property type="protein sequence ID" value="OMJ71137.1"/>
    <property type="molecule type" value="Genomic_DNA"/>
</dbReference>
<keyword evidence="4" id="KW-1185">Reference proteome</keyword>
<dbReference type="Gene3D" id="1.20.120.900">
    <property type="entry name" value="Pex19, mPTS binding domain"/>
    <property type="match status" value="1"/>
</dbReference>
<evidence type="ECO:0008006" key="5">
    <source>
        <dbReference type="Google" id="ProtNLM"/>
    </source>
</evidence>
<proteinExistence type="predicted"/>
<dbReference type="Pfam" id="PF04614">
    <property type="entry name" value="Pex19"/>
    <property type="match status" value="1"/>
</dbReference>
<dbReference type="Proteomes" id="UP000187209">
    <property type="component" value="Unassembled WGS sequence"/>
</dbReference>
<evidence type="ECO:0000256" key="2">
    <source>
        <dbReference type="SAM" id="MobiDB-lite"/>
    </source>
</evidence>
<accession>A0A1R2B316</accession>
<dbReference type="InterPro" id="IPR006708">
    <property type="entry name" value="Pex19"/>
</dbReference>
<protein>
    <recommendedName>
        <fullName evidence="5">Peroxin-19</fullName>
    </recommendedName>
</protein>
<evidence type="ECO:0000313" key="3">
    <source>
        <dbReference type="EMBL" id="OMJ71137.1"/>
    </source>
</evidence>
<name>A0A1R2B316_9CILI</name>
<dbReference type="PANTHER" id="PTHR12774:SF2">
    <property type="entry name" value="PEROXISOMAL BIOGENESIS FACTOR 19"/>
    <property type="match status" value="1"/>
</dbReference>
<keyword evidence="1" id="KW-0175">Coiled coil</keyword>
<organism evidence="3 4">
    <name type="scientific">Stentor coeruleus</name>
    <dbReference type="NCBI Taxonomy" id="5963"/>
    <lineage>
        <taxon>Eukaryota</taxon>
        <taxon>Sar</taxon>
        <taxon>Alveolata</taxon>
        <taxon>Ciliophora</taxon>
        <taxon>Postciliodesmatophora</taxon>
        <taxon>Heterotrichea</taxon>
        <taxon>Heterotrichida</taxon>
        <taxon>Stentoridae</taxon>
        <taxon>Stentor</taxon>
    </lineage>
</organism>
<feature type="coiled-coil region" evidence="1">
    <location>
        <begin position="52"/>
        <end position="79"/>
    </location>
</feature>
<reference evidence="3 4" key="1">
    <citation type="submission" date="2016-11" db="EMBL/GenBank/DDBJ databases">
        <title>The macronuclear genome of Stentor coeruleus: a giant cell with tiny introns.</title>
        <authorList>
            <person name="Slabodnick M."/>
            <person name="Ruby J.G."/>
            <person name="Reiff S.B."/>
            <person name="Swart E.C."/>
            <person name="Gosai S."/>
            <person name="Prabakaran S."/>
            <person name="Witkowska E."/>
            <person name="Larue G.E."/>
            <person name="Fisher S."/>
            <person name="Freeman R.M."/>
            <person name="Gunawardena J."/>
            <person name="Chu W."/>
            <person name="Stover N.A."/>
            <person name="Gregory B.D."/>
            <person name="Nowacki M."/>
            <person name="Derisi J."/>
            <person name="Roy S.W."/>
            <person name="Marshall W.F."/>
            <person name="Sood P."/>
        </authorList>
    </citation>
    <scope>NUCLEOTIDE SEQUENCE [LARGE SCALE GENOMIC DNA]</scope>
    <source>
        <strain evidence="3">WM001</strain>
    </source>
</reference>
<dbReference type="GO" id="GO:0005778">
    <property type="term" value="C:peroxisomal membrane"/>
    <property type="evidence" value="ECO:0007669"/>
    <property type="project" value="TreeGrafter"/>
</dbReference>
<dbReference type="OrthoDB" id="321665at2759"/>
<dbReference type="PANTHER" id="PTHR12774">
    <property type="entry name" value="PEROXISOMAL BIOGENESIS FACTOR 19"/>
    <property type="match status" value="1"/>
</dbReference>
<feature type="region of interest" description="Disordered" evidence="2">
    <location>
        <begin position="1"/>
        <end position="31"/>
    </location>
</feature>
<dbReference type="GO" id="GO:0045046">
    <property type="term" value="P:protein import into peroxisome membrane"/>
    <property type="evidence" value="ECO:0007669"/>
    <property type="project" value="TreeGrafter"/>
</dbReference>
<evidence type="ECO:0000313" key="4">
    <source>
        <dbReference type="Proteomes" id="UP000187209"/>
    </source>
</evidence>
<evidence type="ECO:0000256" key="1">
    <source>
        <dbReference type="SAM" id="Coils"/>
    </source>
</evidence>
<gene>
    <name evidence="3" type="ORF">SteCoe_30724</name>
</gene>
<dbReference type="InterPro" id="IPR038322">
    <property type="entry name" value="Pex19_C_sf"/>
</dbReference>
<sequence length="165" mass="19090">MEDDILDSALEDFEEEKKQPTPTPAPKSESIREVIDDLKQEINEEPDNFQEIEKMFKTLADELENNQELKQDLDNLGNEFFQEGVLKESMEELRDKLSNYISTHQDLNPSDLQRYQAQLDIYKEICENLSNGKETEAMELVAKLSNYGDLPAELMPPMPEECVVM</sequence>
<dbReference type="AlphaFoldDB" id="A0A1R2B316"/>
<dbReference type="GO" id="GO:0033328">
    <property type="term" value="F:peroxisome membrane targeting sequence binding"/>
    <property type="evidence" value="ECO:0007669"/>
    <property type="project" value="TreeGrafter"/>
</dbReference>
<feature type="compositionally biased region" description="Acidic residues" evidence="2">
    <location>
        <begin position="1"/>
        <end position="14"/>
    </location>
</feature>
<comment type="caution">
    <text evidence="3">The sequence shown here is derived from an EMBL/GenBank/DDBJ whole genome shotgun (WGS) entry which is preliminary data.</text>
</comment>